<proteinExistence type="predicted"/>
<evidence type="ECO:0000313" key="3">
    <source>
        <dbReference type="Proteomes" id="UP000275408"/>
    </source>
</evidence>
<accession>A0A3M6UFC1</accession>
<name>A0A3M6UFC1_POCDA</name>
<feature type="domain" description="VWFA" evidence="1">
    <location>
        <begin position="175"/>
        <end position="292"/>
    </location>
</feature>
<dbReference type="SMART" id="SM00327">
    <property type="entry name" value="VWA"/>
    <property type="match status" value="1"/>
</dbReference>
<dbReference type="SUPFAM" id="SSF53955">
    <property type="entry name" value="Lysozyme-like"/>
    <property type="match status" value="1"/>
</dbReference>
<dbReference type="CDD" id="cd01472">
    <property type="entry name" value="vWA_collagen"/>
    <property type="match status" value="1"/>
</dbReference>
<dbReference type="PANTHER" id="PTHR24020">
    <property type="entry name" value="COLLAGEN ALPHA"/>
    <property type="match status" value="1"/>
</dbReference>
<sequence>HVSCLKCLSKYPPYFTGYSSEARDCPGATLRNSALNDQKLVCCILDTAPVSSQKNVTQNIIVSFETYLDLVGDTTRTRALYPFYKEALHTAEMWSKHEIAAFTAQILYQTSGMLYSEENSDGEKYKGKESLGNTRASDARKYISRGFLPLIGKHMYQLVKTSLNINITHCQNAIDLVFVLDSSSSVNPTNFQIGLQFIIKVCQYFDISYPLGTRVAVITYTNFNSSTIMFHFNTFNRKQDVINAIAVIQYQGNGTRTDLALSEAYTKLFENPENGVRPKELDCQNAIDLVFVLDSSGSVNPTNFQIGLQFIIKVCQYFDISYPLGTRVAVITYTNSPTIIFHFNTFIRKQDVLNAIAVIQYQGGGTRTDLALSEAYTKLFENPDNGVRPKELGVPRVLVLLTDGRTASGTDSIIQPSNLLRNEGVNIFVIGIGPNINKDELDIIASDPDSDHVILPKSFEEINTLVENIQEASCYEPALLDEGKEVGSSVNENAVRYFKYDLFNKTRIKTLFLKTTVGQADIAVSTSNRNPRNNRINLGSCEPHEDNKLSDISRLWKLEELQKDTFCNATSDGGCTKPRFVSKDEFIEEGMVIYVKMCSTRWFYVSLEGINKTNTFNLTLFKDLIRTKEKLTTLGQADIAVSTRNRNPRNNRINLGSCEPHEDNKLSDISRLWKLEELQKDLFCEFTSDGGCTKPRFVSKDEFIEEGMVIYVKMCSTRWFYVSLEGISKTNTFTLTLFKDLIRTKVKCAKEFEVKSSAKIKKKKRRECETATDRNCNLTVNRGFQEDDEIQPNTKNRSSLTPFMEIDDLQSNSCRRFTKKETDAEVTKSKRFKRGNFHSTGQVIVIEVREAYGEHIQNGEKEKVSLLFRLKSKLTKRKILAVMCPCFTYLILKGESKEKVANDEMRQDDMHRQVM</sequence>
<protein>
    <recommendedName>
        <fullName evidence="1">VWFA domain-containing protein</fullName>
    </recommendedName>
</protein>
<dbReference type="STRING" id="46731.A0A3M6UFC1"/>
<dbReference type="Pfam" id="PF00092">
    <property type="entry name" value="VWA"/>
    <property type="match status" value="2"/>
</dbReference>
<keyword evidence="3" id="KW-1185">Reference proteome</keyword>
<evidence type="ECO:0000313" key="2">
    <source>
        <dbReference type="EMBL" id="RMX52363.1"/>
    </source>
</evidence>
<dbReference type="InterPro" id="IPR050525">
    <property type="entry name" value="ECM_Assembly_Org"/>
</dbReference>
<reference evidence="2 3" key="1">
    <citation type="journal article" date="2018" name="Sci. Rep.">
        <title>Comparative analysis of the Pocillopora damicornis genome highlights role of immune system in coral evolution.</title>
        <authorList>
            <person name="Cunning R."/>
            <person name="Bay R.A."/>
            <person name="Gillette P."/>
            <person name="Baker A.C."/>
            <person name="Traylor-Knowles N."/>
        </authorList>
    </citation>
    <scope>NUCLEOTIDE SEQUENCE [LARGE SCALE GENOMIC DNA]</scope>
    <source>
        <strain evidence="2">RSMAS</strain>
        <tissue evidence="2">Whole animal</tissue>
    </source>
</reference>
<dbReference type="Gene3D" id="1.10.530.10">
    <property type="match status" value="1"/>
</dbReference>
<dbReference type="PANTHER" id="PTHR24020:SF20">
    <property type="entry name" value="PH DOMAIN-CONTAINING PROTEIN"/>
    <property type="match status" value="1"/>
</dbReference>
<feature type="non-terminal residue" evidence="2">
    <location>
        <position position="1"/>
    </location>
</feature>
<dbReference type="Proteomes" id="UP000275408">
    <property type="component" value="Unassembled WGS sequence"/>
</dbReference>
<dbReference type="PRINTS" id="PR00453">
    <property type="entry name" value="VWFADOMAIN"/>
</dbReference>
<feature type="non-terminal residue" evidence="2">
    <location>
        <position position="915"/>
    </location>
</feature>
<feature type="domain" description="VWFA" evidence="1">
    <location>
        <begin position="288"/>
        <end position="469"/>
    </location>
</feature>
<dbReference type="InterPro" id="IPR023346">
    <property type="entry name" value="Lysozyme-like_dom_sf"/>
</dbReference>
<evidence type="ECO:0000259" key="1">
    <source>
        <dbReference type="PROSITE" id="PS50234"/>
    </source>
</evidence>
<organism evidence="2 3">
    <name type="scientific">Pocillopora damicornis</name>
    <name type="common">Cauliflower coral</name>
    <name type="synonym">Millepora damicornis</name>
    <dbReference type="NCBI Taxonomy" id="46731"/>
    <lineage>
        <taxon>Eukaryota</taxon>
        <taxon>Metazoa</taxon>
        <taxon>Cnidaria</taxon>
        <taxon>Anthozoa</taxon>
        <taxon>Hexacorallia</taxon>
        <taxon>Scleractinia</taxon>
        <taxon>Astrocoeniina</taxon>
        <taxon>Pocilloporidae</taxon>
        <taxon>Pocillopora</taxon>
    </lineage>
</organism>
<dbReference type="Gene3D" id="3.30.20.10">
    <property type="entry name" value="Endochitinase, domain 2"/>
    <property type="match status" value="1"/>
</dbReference>
<dbReference type="Gene3D" id="3.40.50.410">
    <property type="entry name" value="von Willebrand factor, type A domain"/>
    <property type="match status" value="2"/>
</dbReference>
<dbReference type="InterPro" id="IPR036465">
    <property type="entry name" value="vWFA_dom_sf"/>
</dbReference>
<dbReference type="SUPFAM" id="SSF53300">
    <property type="entry name" value="vWA-like"/>
    <property type="match status" value="2"/>
</dbReference>
<dbReference type="PROSITE" id="PS50234">
    <property type="entry name" value="VWFA"/>
    <property type="match status" value="2"/>
</dbReference>
<dbReference type="OrthoDB" id="10256829at2759"/>
<dbReference type="EMBL" id="RCHS01001653">
    <property type="protein sequence ID" value="RMX52363.1"/>
    <property type="molecule type" value="Genomic_DNA"/>
</dbReference>
<dbReference type="AlphaFoldDB" id="A0A3M6UFC1"/>
<dbReference type="PROSITE" id="PS50231">
    <property type="entry name" value="RICIN_B_LECTIN"/>
    <property type="match status" value="1"/>
</dbReference>
<dbReference type="InterPro" id="IPR002035">
    <property type="entry name" value="VWF_A"/>
</dbReference>
<comment type="caution">
    <text evidence="2">The sequence shown here is derived from an EMBL/GenBank/DDBJ whole genome shotgun (WGS) entry which is preliminary data.</text>
</comment>
<gene>
    <name evidence="2" type="ORF">pdam_00014395</name>
</gene>